<accession>A0A7J7IG13</accession>
<feature type="compositionally biased region" description="Basic and acidic residues" evidence="1">
    <location>
        <begin position="45"/>
        <end position="55"/>
    </location>
</feature>
<feature type="compositionally biased region" description="Polar residues" evidence="1">
    <location>
        <begin position="238"/>
        <end position="253"/>
    </location>
</feature>
<comment type="caution">
    <text evidence="2">The sequence shown here is derived from an EMBL/GenBank/DDBJ whole genome shotgun (WGS) entry which is preliminary data.</text>
</comment>
<feature type="region of interest" description="Disordered" evidence="1">
    <location>
        <begin position="207"/>
        <end position="255"/>
    </location>
</feature>
<feature type="region of interest" description="Disordered" evidence="1">
    <location>
        <begin position="39"/>
        <end position="62"/>
    </location>
</feature>
<dbReference type="AlphaFoldDB" id="A0A7J7IG13"/>
<name>A0A7J7IG13_9RHOD</name>
<dbReference type="Gene3D" id="1.25.10.10">
    <property type="entry name" value="Leucine-rich Repeat Variant"/>
    <property type="match status" value="1"/>
</dbReference>
<sequence>MGATRRAAWACARPCGAHSGTSFKAQNRESMALKLRVSATQSTHQEGERQDELMRADGGNKAPRACRDQQLLLRQCGYPPSLAGTDTLVGRKRQRVTEPRLKDLLEREQRQRPVVRPLVRMRRQRAQREEATPAHTRSLQIEGVSRLGSPTLQRVETPTELGSWLHSALVPSDPAADAVDATKHPAFFPEVPSIRRLLRLAAHPELSEPSLQAEQSQIQNGKEALVRPEPPSPGFATDTPTGESSQASPSSFDSMDEPACMGALLRASLDPQRAQRLQACGAVPYLVEKLRETTNPQVATQIAATLVNLDPAVIPVPGLVQALGKKLSLLTSECSERLMVYMLGDATRPALSRVEIDTLARQALATLPRHLVLLRRLAESSAGPAGGHATFWNEIAIQQIEKFKPATAAHAEHTLAIISTMPAARMQQRRAALANHLVVNIAARFPEHNTIQRAAVALLAKIAAA</sequence>
<organism evidence="2 3">
    <name type="scientific">Cyanidiococcus yangmingshanensis</name>
    <dbReference type="NCBI Taxonomy" id="2690220"/>
    <lineage>
        <taxon>Eukaryota</taxon>
        <taxon>Rhodophyta</taxon>
        <taxon>Bangiophyceae</taxon>
        <taxon>Cyanidiales</taxon>
        <taxon>Cyanidiaceae</taxon>
        <taxon>Cyanidiococcus</taxon>
    </lineage>
</organism>
<protein>
    <submittedName>
        <fullName evidence="2">Uncharacterized protein</fullName>
    </submittedName>
</protein>
<dbReference type="EMBL" id="VWRR01000012">
    <property type="protein sequence ID" value="KAF6002045.1"/>
    <property type="molecule type" value="Genomic_DNA"/>
</dbReference>
<evidence type="ECO:0000313" key="3">
    <source>
        <dbReference type="Proteomes" id="UP000530660"/>
    </source>
</evidence>
<dbReference type="OrthoDB" id="10460860at2759"/>
<dbReference type="Proteomes" id="UP000530660">
    <property type="component" value="Unassembled WGS sequence"/>
</dbReference>
<evidence type="ECO:0000256" key="1">
    <source>
        <dbReference type="SAM" id="MobiDB-lite"/>
    </source>
</evidence>
<proteinExistence type="predicted"/>
<feature type="compositionally biased region" description="Polar residues" evidence="1">
    <location>
        <begin position="209"/>
        <end position="220"/>
    </location>
</feature>
<gene>
    <name evidence="2" type="ORF">F1559_003803</name>
</gene>
<dbReference type="InterPro" id="IPR011989">
    <property type="entry name" value="ARM-like"/>
</dbReference>
<keyword evidence="3" id="KW-1185">Reference proteome</keyword>
<reference evidence="2 3" key="1">
    <citation type="journal article" date="2020" name="J. Phycol.">
        <title>Comparative genome analysis reveals Cyanidiococcus gen. nov., a new extremophilic red algal genus sister to Cyanidioschyzon (Cyanidioschyzonaceae, Rhodophyta).</title>
        <authorList>
            <person name="Liu S.-L."/>
            <person name="Chiang Y.-R."/>
            <person name="Yoon H.S."/>
            <person name="Fu H.-Y."/>
        </authorList>
    </citation>
    <scope>NUCLEOTIDE SEQUENCE [LARGE SCALE GENOMIC DNA]</scope>
    <source>
        <strain evidence="2 3">THAL066</strain>
    </source>
</reference>
<evidence type="ECO:0000313" key="2">
    <source>
        <dbReference type="EMBL" id="KAF6002045.1"/>
    </source>
</evidence>